<organism evidence="3 4">
    <name type="scientific">Papaver somniferum</name>
    <name type="common">Opium poppy</name>
    <dbReference type="NCBI Taxonomy" id="3469"/>
    <lineage>
        <taxon>Eukaryota</taxon>
        <taxon>Viridiplantae</taxon>
        <taxon>Streptophyta</taxon>
        <taxon>Embryophyta</taxon>
        <taxon>Tracheophyta</taxon>
        <taxon>Spermatophyta</taxon>
        <taxon>Magnoliopsida</taxon>
        <taxon>Ranunculales</taxon>
        <taxon>Papaveraceae</taxon>
        <taxon>Papaveroideae</taxon>
        <taxon>Papaver</taxon>
    </lineage>
</organism>
<evidence type="ECO:0000259" key="2">
    <source>
        <dbReference type="SMART" id="SM01054"/>
    </source>
</evidence>
<feature type="region of interest" description="Disordered" evidence="1">
    <location>
        <begin position="127"/>
        <end position="354"/>
    </location>
</feature>
<evidence type="ECO:0000313" key="4">
    <source>
        <dbReference type="Proteomes" id="UP000316621"/>
    </source>
</evidence>
<dbReference type="SMART" id="SM01054">
    <property type="entry name" value="CaM_binding"/>
    <property type="match status" value="1"/>
</dbReference>
<feature type="compositionally biased region" description="Polar residues" evidence="1">
    <location>
        <begin position="466"/>
        <end position="477"/>
    </location>
</feature>
<feature type="domain" description="Calmodulin-binding" evidence="2">
    <location>
        <begin position="473"/>
        <end position="593"/>
    </location>
</feature>
<feature type="compositionally biased region" description="Polar residues" evidence="1">
    <location>
        <begin position="176"/>
        <end position="198"/>
    </location>
</feature>
<feature type="compositionally biased region" description="Polar residues" evidence="1">
    <location>
        <begin position="277"/>
        <end position="293"/>
    </location>
</feature>
<dbReference type="GO" id="GO:0005516">
    <property type="term" value="F:calmodulin binding"/>
    <property type="evidence" value="ECO:0007669"/>
    <property type="project" value="InterPro"/>
</dbReference>
<dbReference type="InterPro" id="IPR012417">
    <property type="entry name" value="CaM-bd_dom_pln"/>
</dbReference>
<feature type="compositionally biased region" description="Polar residues" evidence="1">
    <location>
        <begin position="326"/>
        <end position="335"/>
    </location>
</feature>
<dbReference type="Pfam" id="PF07839">
    <property type="entry name" value="CaM_binding"/>
    <property type="match status" value="1"/>
</dbReference>
<protein>
    <recommendedName>
        <fullName evidence="2">Calmodulin-binding domain-containing protein</fullName>
    </recommendedName>
</protein>
<dbReference type="EMBL" id="CM010717">
    <property type="protein sequence ID" value="RZC56624.1"/>
    <property type="molecule type" value="Genomic_DNA"/>
</dbReference>
<feature type="compositionally biased region" description="Basic and acidic residues" evidence="1">
    <location>
        <begin position="128"/>
        <end position="139"/>
    </location>
</feature>
<feature type="compositionally biased region" description="Polar residues" evidence="1">
    <location>
        <begin position="157"/>
        <end position="166"/>
    </location>
</feature>
<feature type="region of interest" description="Disordered" evidence="1">
    <location>
        <begin position="396"/>
        <end position="519"/>
    </location>
</feature>
<name>A0A4Y7J662_PAPSO</name>
<proteinExistence type="predicted"/>
<feature type="compositionally biased region" description="Polar residues" evidence="1">
    <location>
        <begin position="229"/>
        <end position="239"/>
    </location>
</feature>
<feature type="compositionally biased region" description="Low complexity" evidence="1">
    <location>
        <begin position="336"/>
        <end position="345"/>
    </location>
</feature>
<feature type="compositionally biased region" description="Polar residues" evidence="1">
    <location>
        <begin position="247"/>
        <end position="258"/>
    </location>
</feature>
<feature type="compositionally biased region" description="Acidic residues" evidence="1">
    <location>
        <begin position="478"/>
        <end position="495"/>
    </location>
</feature>
<dbReference type="Proteomes" id="UP000316621">
    <property type="component" value="Chromosome 3"/>
</dbReference>
<accession>A0A4Y7J662</accession>
<feature type="compositionally biased region" description="Basic and acidic residues" evidence="1">
    <location>
        <begin position="433"/>
        <end position="446"/>
    </location>
</feature>
<dbReference type="OMA" id="TSDQHET"/>
<sequence>MVGMPWRGDVAGMVGMPWRGDVPGMVCHWHCGAAGMVGMPWHGDVDGIVCHWHCDAAGMVGMPWRGDVAGMVCHWHRGTAGMVGMPWRGDMAGVACHWHCGAGGMVGMPWRGDVAGMVLVQYSQMATKPKDTSHGKEKIGSSSSPSNHETTHGRTSRLANKSSIPTSPDKVHGTLSDKSTPNYLKHTLSSSKETSGNCKLQHAKKPATGDTSHPKFLRRKSFDKPPSPATLQRTLSSNSSKEKTPIKVSSPTPKTVISQRPILERKIISPKPVAERTSISSKPVFERTSSAKTLRTVKPVQPAPAKTRTLRRSSSSTSSRTSRSSPAPSVGSNTAPTSPETTETPSHFKVEQEDKVILEHEVAEQEILKVKDEEEIPFEIPPDHDQVLIDHHVEYSDSPTNIGMENETISDTPKLEEQEQEELVTPAAQIEEAQERTIEQVPKENQHEDEEKDEQDMVDNKDIEESPNNQIQNNQETESGEQVEPEPNVEEGEDETTVKPTIHEKLAGSNGENSEDNKPFKMKFKQTKELELEAQDVATPQKLKFKERDTQDAKGKKETQAYNDVIEETASKLVEKKKNKVLALAGAFETVISLQETEGQSRTKGG</sequence>
<feature type="compositionally biased region" description="Acidic residues" evidence="1">
    <location>
        <begin position="447"/>
        <end position="457"/>
    </location>
</feature>
<feature type="compositionally biased region" description="Polar residues" evidence="1">
    <location>
        <begin position="397"/>
        <end position="411"/>
    </location>
</feature>
<feature type="compositionally biased region" description="Low complexity" evidence="1">
    <location>
        <begin position="312"/>
        <end position="325"/>
    </location>
</feature>
<evidence type="ECO:0000256" key="1">
    <source>
        <dbReference type="SAM" id="MobiDB-lite"/>
    </source>
</evidence>
<dbReference type="PANTHER" id="PTHR33349">
    <property type="entry name" value="EMB|CAB62594.1"/>
    <property type="match status" value="1"/>
</dbReference>
<gene>
    <name evidence="3" type="ORF">C5167_015502</name>
</gene>
<evidence type="ECO:0000313" key="3">
    <source>
        <dbReference type="EMBL" id="RZC56624.1"/>
    </source>
</evidence>
<keyword evidence="4" id="KW-1185">Reference proteome</keyword>
<reference evidence="3 4" key="1">
    <citation type="journal article" date="2018" name="Science">
        <title>The opium poppy genome and morphinan production.</title>
        <authorList>
            <person name="Guo L."/>
            <person name="Winzer T."/>
            <person name="Yang X."/>
            <person name="Li Y."/>
            <person name="Ning Z."/>
            <person name="He Z."/>
            <person name="Teodor R."/>
            <person name="Lu Y."/>
            <person name="Bowser T.A."/>
            <person name="Graham I.A."/>
            <person name="Ye K."/>
        </authorList>
    </citation>
    <scope>NUCLEOTIDE SEQUENCE [LARGE SCALE GENOMIC DNA]</scope>
    <source>
        <strain evidence="4">cv. HN1</strain>
        <tissue evidence="3">Leaves</tissue>
    </source>
</reference>
<dbReference type="Gramene" id="RZC56624">
    <property type="protein sequence ID" value="RZC56624"/>
    <property type="gene ID" value="C5167_015502"/>
</dbReference>
<dbReference type="AlphaFoldDB" id="A0A4Y7J662"/>
<dbReference type="PANTHER" id="PTHR33349:SF20">
    <property type="entry name" value="CHROMO DOMAIN CEC-LIKE PROTEIN"/>
    <property type="match status" value="1"/>
</dbReference>